<keyword evidence="4" id="KW-0732">Signal</keyword>
<evidence type="ECO:0000256" key="3">
    <source>
        <dbReference type="ARBA" id="ARBA00022723"/>
    </source>
</evidence>
<dbReference type="EMBL" id="QOUX01000032">
    <property type="protein sequence ID" value="RXJ01682.1"/>
    <property type="molecule type" value="Genomic_DNA"/>
</dbReference>
<keyword evidence="5" id="KW-0249">Electron transport</keyword>
<comment type="caution">
    <text evidence="8">The sequence shown here is derived from an EMBL/GenBank/DDBJ whole genome shotgun (WGS) entry which is preliminary data.</text>
</comment>
<evidence type="ECO:0000259" key="7">
    <source>
        <dbReference type="Pfam" id="PF13205"/>
    </source>
</evidence>
<dbReference type="Proteomes" id="UP000290649">
    <property type="component" value="Unassembled WGS sequence"/>
</dbReference>
<protein>
    <recommendedName>
        <fullName evidence="7">SbsA Ig-like domain-containing protein</fullName>
    </recommendedName>
</protein>
<evidence type="ECO:0000313" key="8">
    <source>
        <dbReference type="EMBL" id="RXJ01682.1"/>
    </source>
</evidence>
<proteinExistence type="predicted"/>
<dbReference type="PANTHER" id="PTHR35038">
    <property type="entry name" value="DISSIMILATORY SULFITE REDUCTASE SIRA"/>
    <property type="match status" value="1"/>
</dbReference>
<dbReference type="InterPro" id="IPR036280">
    <property type="entry name" value="Multihaem_cyt_sf"/>
</dbReference>
<dbReference type="Pfam" id="PF13205">
    <property type="entry name" value="Big_5"/>
    <property type="match status" value="1"/>
</dbReference>
<keyword evidence="2" id="KW-0349">Heme</keyword>
<dbReference type="Gene3D" id="1.10.3820.10">
    <property type="entry name" value="Di-heme elbow motif domain"/>
    <property type="match status" value="1"/>
</dbReference>
<dbReference type="InterPro" id="IPR038266">
    <property type="entry name" value="NapC/NirT_cytc_sf"/>
</dbReference>
<dbReference type="Gene3D" id="2.60.40.10">
    <property type="entry name" value="Immunoglobulins"/>
    <property type="match status" value="1"/>
</dbReference>
<gene>
    <name evidence="8" type="ORF">DS745_09390</name>
</gene>
<dbReference type="RefSeq" id="WP_129077983.1">
    <property type="nucleotide sequence ID" value="NZ_QOUX01000032.1"/>
</dbReference>
<reference evidence="8 9" key="1">
    <citation type="journal article" date="2019" name="Int. J. Syst. Evol. Microbiol.">
        <title>Anaerobacillus alkaliphilus sp. nov., a novel alkaliphilic and moderately halophilic bacterium.</title>
        <authorList>
            <person name="Borsodi A.K."/>
            <person name="Aszalos J.M."/>
            <person name="Bihari P."/>
            <person name="Nagy I."/>
            <person name="Schumann P."/>
            <person name="Sproer C."/>
            <person name="Kovacs A.L."/>
            <person name="Boka K."/>
            <person name="Dobosy P."/>
            <person name="Ovari M."/>
            <person name="Szili-Kovacs T."/>
            <person name="Toth E."/>
        </authorList>
    </citation>
    <scope>NUCLEOTIDE SEQUENCE [LARGE SCALE GENOMIC DNA]</scope>
    <source>
        <strain evidence="8 9">B16-10</strain>
    </source>
</reference>
<keyword evidence="3" id="KW-0479">Metal-binding</keyword>
<name>A0A4Q0VSZ9_9BACI</name>
<organism evidence="8 9">
    <name type="scientific">Anaerobacillus alkaliphilus</name>
    <dbReference type="NCBI Taxonomy" id="1548597"/>
    <lineage>
        <taxon>Bacteria</taxon>
        <taxon>Bacillati</taxon>
        <taxon>Bacillota</taxon>
        <taxon>Bacilli</taxon>
        <taxon>Bacillales</taxon>
        <taxon>Bacillaceae</taxon>
        <taxon>Anaerobacillus</taxon>
    </lineage>
</organism>
<evidence type="ECO:0000256" key="6">
    <source>
        <dbReference type="ARBA" id="ARBA00023004"/>
    </source>
</evidence>
<dbReference type="AlphaFoldDB" id="A0A4Q0VSZ9"/>
<keyword evidence="1" id="KW-0813">Transport</keyword>
<dbReference type="InterPro" id="IPR032812">
    <property type="entry name" value="SbsA_Ig"/>
</dbReference>
<dbReference type="InterPro" id="IPR013783">
    <property type="entry name" value="Ig-like_fold"/>
</dbReference>
<feature type="domain" description="SbsA Ig-like" evidence="7">
    <location>
        <begin position="241"/>
        <end position="340"/>
    </location>
</feature>
<evidence type="ECO:0000256" key="5">
    <source>
        <dbReference type="ARBA" id="ARBA00022982"/>
    </source>
</evidence>
<sequence length="687" mass="76854">MMNLGDIRKGCILLFCLLLLPFNVQVYTSVVFGEGEATQQNNEDDIKGIDQSLEVNLSIIEPSTGSSFNVSEVLLSIETSGEEIQETSIVIFQGENEVDRVEAEVGNVVVLPISSYGEGNYKLQALLLQTNGESYYSNIIEFEIDRTAPEIEILTPNTQFVNNALVNGKTEAEIEVSLVVGDDVLTTISNFEGEFSFDLNEYVEDGNGYGVMVVAHDVAGNKAEAEVTFVIDKKRPFISPRVFPRPNMTQAPVGTVISVEIFDNNPILAENIPTNAIEVFEDGATDPLRGFVTYNDEEGHILFTPEENLKPSKKYFVFVNHMITDQAGNLLHARNWTFTTKSNAHFENPHGNYQANTNTCKTCHNVHVASESSMIEPSDELKETLNKLTEPVTSYCMACHDGTVASKMPEMSGHSNHNNKELKLPDVQFQSCGSCHDVHLGWQESNPNLVRDHFVFDHSEVEEAKDIGIIDSSSQLCESCHENDSLVRKLDERVVYRTFTYSNWNNNEEDLREGEISFGKEEDYTLCFSCHNSEVQRTNPKVRDVKSLYANTYESSGHFIPNDRIEDGSLLDGHMPCADCHETHGASNIKLLKETFGHNPKNIETKFIQQIPWTTTSQRIDYERRVCLSCHNNSTEMYGIKVAYPATNVEGEVIEGHTLRATSCVTCHRGATNSFFSTVHAPFRQGK</sequence>
<dbReference type="SUPFAM" id="SSF48695">
    <property type="entry name" value="Multiheme cytochromes"/>
    <property type="match status" value="1"/>
</dbReference>
<dbReference type="OrthoDB" id="10939at2"/>
<evidence type="ECO:0000256" key="1">
    <source>
        <dbReference type="ARBA" id="ARBA00022448"/>
    </source>
</evidence>
<evidence type="ECO:0000256" key="2">
    <source>
        <dbReference type="ARBA" id="ARBA00022617"/>
    </source>
</evidence>
<keyword evidence="9" id="KW-1185">Reference proteome</keyword>
<dbReference type="GO" id="GO:0046872">
    <property type="term" value="F:metal ion binding"/>
    <property type="evidence" value="ECO:0007669"/>
    <property type="project" value="UniProtKB-KW"/>
</dbReference>
<dbReference type="InterPro" id="IPR051829">
    <property type="entry name" value="Multiheme_Cytochr_ET"/>
</dbReference>
<accession>A0A4Q0VSZ9</accession>
<keyword evidence="6" id="KW-0408">Iron</keyword>
<evidence type="ECO:0000313" key="9">
    <source>
        <dbReference type="Proteomes" id="UP000290649"/>
    </source>
</evidence>
<evidence type="ECO:0000256" key="4">
    <source>
        <dbReference type="ARBA" id="ARBA00022729"/>
    </source>
</evidence>